<dbReference type="Gene3D" id="3.20.20.70">
    <property type="entry name" value="Aldolase class I"/>
    <property type="match status" value="1"/>
</dbReference>
<dbReference type="GO" id="GO:0047444">
    <property type="term" value="F:N-acylneuraminate-9-phosphate synthase activity"/>
    <property type="evidence" value="ECO:0007669"/>
    <property type="project" value="TreeGrafter"/>
</dbReference>
<dbReference type="InterPro" id="IPR051690">
    <property type="entry name" value="PseI-like"/>
</dbReference>
<dbReference type="EMBL" id="UOFB01000412">
    <property type="protein sequence ID" value="VAW49912.1"/>
    <property type="molecule type" value="Genomic_DNA"/>
</dbReference>
<reference evidence="2" key="1">
    <citation type="submission" date="2018-06" db="EMBL/GenBank/DDBJ databases">
        <authorList>
            <person name="Zhirakovskaya E."/>
        </authorList>
    </citation>
    <scope>NUCLEOTIDE SEQUENCE</scope>
</reference>
<gene>
    <name evidence="2" type="ORF">MNBD_GAMMA04-26</name>
</gene>
<name>A0A3B0WF81_9ZZZZ</name>
<evidence type="ECO:0000313" key="2">
    <source>
        <dbReference type="EMBL" id="VAW49912.1"/>
    </source>
</evidence>
<dbReference type="InterPro" id="IPR013132">
    <property type="entry name" value="PseI/NeuA/B-like_N"/>
</dbReference>
<dbReference type="SUPFAM" id="SSF51569">
    <property type="entry name" value="Aldolase"/>
    <property type="match status" value="1"/>
</dbReference>
<dbReference type="NCBIfam" id="TIGR03586">
    <property type="entry name" value="PseI"/>
    <property type="match status" value="1"/>
</dbReference>
<dbReference type="InterPro" id="IPR020030">
    <property type="entry name" value="Pseudaminic_synth_PseI"/>
</dbReference>
<protein>
    <submittedName>
        <fullName evidence="2">N-acetylneuraminate synthase</fullName>
        <ecNumber evidence="2">2.5.1.56</ecNumber>
    </submittedName>
</protein>
<dbReference type="CDD" id="cd11615">
    <property type="entry name" value="SAF_NeuB_like"/>
    <property type="match status" value="1"/>
</dbReference>
<dbReference type="InterPro" id="IPR013974">
    <property type="entry name" value="SAF"/>
</dbReference>
<dbReference type="Pfam" id="PF08666">
    <property type="entry name" value="SAF"/>
    <property type="match status" value="1"/>
</dbReference>
<feature type="domain" description="AFP-like" evidence="1">
    <location>
        <begin position="271"/>
        <end position="329"/>
    </location>
</feature>
<dbReference type="InterPro" id="IPR057736">
    <property type="entry name" value="SAF_PseI/NeuA/NeuB"/>
</dbReference>
<dbReference type="InterPro" id="IPR036732">
    <property type="entry name" value="AFP_Neu5c_C_sf"/>
</dbReference>
<dbReference type="InterPro" id="IPR013785">
    <property type="entry name" value="Aldolase_TIM"/>
</dbReference>
<evidence type="ECO:0000259" key="1">
    <source>
        <dbReference type="PROSITE" id="PS50844"/>
    </source>
</evidence>
<dbReference type="SUPFAM" id="SSF51269">
    <property type="entry name" value="AFP III-like domain"/>
    <property type="match status" value="1"/>
</dbReference>
<dbReference type="GO" id="GO:0016051">
    <property type="term" value="P:carbohydrate biosynthetic process"/>
    <property type="evidence" value="ECO:0007669"/>
    <property type="project" value="InterPro"/>
</dbReference>
<organism evidence="2">
    <name type="scientific">hydrothermal vent metagenome</name>
    <dbReference type="NCBI Taxonomy" id="652676"/>
    <lineage>
        <taxon>unclassified sequences</taxon>
        <taxon>metagenomes</taxon>
        <taxon>ecological metagenomes</taxon>
    </lineage>
</organism>
<sequence>MIVAELSGNHNGDLQRAKALIYIAKQAGADAVKLQTYTADTITINSDRPEFQLHGGLWNGRNLYDLYEWAHTPWEWHSELFRYAKEIGIVIFSSPFDLSAVAFLESLNCPIYKIASFEAMDLPLIRGVALTGKPIIISTGVINDEQIQEALDTVYATGNRAVTLLHCISQYPAKSESFNLKTIKDMQQRFSVPVGLSDHTLDNTVAIASTALGAVMVEKHFTVKRSDGGPDADFSLEPEELASLVNTVKTTQKAMGQVSYQNSDKSQCHRSLYVVKSMKKGEYFTPKNIRSIRPGLGMEPKYIDDIIGKKCTNNIAFATPMKKEFIDEQSESLLKNKE</sequence>
<dbReference type="InterPro" id="IPR006190">
    <property type="entry name" value="SAF_AFP_Neu5Ac"/>
</dbReference>
<dbReference type="GO" id="GO:0050462">
    <property type="term" value="F:N-acetylneuraminate synthase activity"/>
    <property type="evidence" value="ECO:0007669"/>
    <property type="project" value="UniProtKB-EC"/>
</dbReference>
<dbReference type="Pfam" id="PF03102">
    <property type="entry name" value="NeuB"/>
    <property type="match status" value="1"/>
</dbReference>
<keyword evidence="2" id="KW-0808">Transferase</keyword>
<dbReference type="PANTHER" id="PTHR42966:SF2">
    <property type="entry name" value="PSEUDAMINIC ACID SYNTHASE"/>
    <property type="match status" value="1"/>
</dbReference>
<accession>A0A3B0WF81</accession>
<dbReference type="PANTHER" id="PTHR42966">
    <property type="entry name" value="N-ACETYLNEURAMINATE SYNTHASE"/>
    <property type="match status" value="1"/>
</dbReference>
<dbReference type="Gene3D" id="3.90.1210.10">
    <property type="entry name" value="Antifreeze-like/N-acetylneuraminic acid synthase C-terminal domain"/>
    <property type="match status" value="1"/>
</dbReference>
<proteinExistence type="predicted"/>
<dbReference type="EC" id="2.5.1.56" evidence="2"/>
<dbReference type="PROSITE" id="PS50844">
    <property type="entry name" value="AFP_LIKE"/>
    <property type="match status" value="1"/>
</dbReference>
<dbReference type="AlphaFoldDB" id="A0A3B0WF81"/>